<accession>A0ABP1PUR7</accession>
<reference evidence="2 3" key="1">
    <citation type="submission" date="2024-08" db="EMBL/GenBank/DDBJ databases">
        <authorList>
            <person name="Cucini C."/>
            <person name="Frati F."/>
        </authorList>
    </citation>
    <scope>NUCLEOTIDE SEQUENCE [LARGE SCALE GENOMIC DNA]</scope>
</reference>
<feature type="compositionally biased region" description="Polar residues" evidence="1">
    <location>
        <begin position="69"/>
        <end position="85"/>
    </location>
</feature>
<evidence type="ECO:0000313" key="3">
    <source>
        <dbReference type="Proteomes" id="UP001642540"/>
    </source>
</evidence>
<proteinExistence type="predicted"/>
<feature type="region of interest" description="Disordered" evidence="1">
    <location>
        <begin position="58"/>
        <end position="85"/>
    </location>
</feature>
<dbReference type="Proteomes" id="UP001642540">
    <property type="component" value="Unassembled WGS sequence"/>
</dbReference>
<gene>
    <name evidence="2" type="ORF">ODALV1_LOCUS4036</name>
</gene>
<comment type="caution">
    <text evidence="2">The sequence shown here is derived from an EMBL/GenBank/DDBJ whole genome shotgun (WGS) entry which is preliminary data.</text>
</comment>
<evidence type="ECO:0000256" key="1">
    <source>
        <dbReference type="SAM" id="MobiDB-lite"/>
    </source>
</evidence>
<dbReference type="EMBL" id="CAXLJM020000013">
    <property type="protein sequence ID" value="CAL8078225.1"/>
    <property type="molecule type" value="Genomic_DNA"/>
</dbReference>
<evidence type="ECO:0000313" key="2">
    <source>
        <dbReference type="EMBL" id="CAL8078225.1"/>
    </source>
</evidence>
<sequence>MAKAVNFTGQTQKVSFASHQNLRKAVIDSTRNNNLQESTTDAQIDSVIKSFFRNARDLAGGKSKRKNDILQQPTTENQSGVVREN</sequence>
<keyword evidence="3" id="KW-1185">Reference proteome</keyword>
<organism evidence="2 3">
    <name type="scientific">Orchesella dallaii</name>
    <dbReference type="NCBI Taxonomy" id="48710"/>
    <lineage>
        <taxon>Eukaryota</taxon>
        <taxon>Metazoa</taxon>
        <taxon>Ecdysozoa</taxon>
        <taxon>Arthropoda</taxon>
        <taxon>Hexapoda</taxon>
        <taxon>Collembola</taxon>
        <taxon>Entomobryomorpha</taxon>
        <taxon>Entomobryoidea</taxon>
        <taxon>Orchesellidae</taxon>
        <taxon>Orchesellinae</taxon>
        <taxon>Orchesella</taxon>
    </lineage>
</organism>
<name>A0ABP1PUR7_9HEXA</name>
<protein>
    <submittedName>
        <fullName evidence="2">Uncharacterized protein</fullName>
    </submittedName>
</protein>